<reference evidence="2 3" key="1">
    <citation type="submission" date="2019-01" db="EMBL/GenBank/DDBJ databases">
        <title>Lactibacter flavus gen. nov., sp. nov., a novel bacterium of the family Propionibacteriaceae isolated from raw milk and dairy products.</title>
        <authorList>
            <person name="Huptas C."/>
            <person name="Wenning M."/>
            <person name="Breitenwieser F."/>
            <person name="Doll E."/>
            <person name="Von Neubeck M."/>
            <person name="Busse H.-J."/>
            <person name="Scherer S."/>
        </authorList>
    </citation>
    <scope>NUCLEOTIDE SEQUENCE [LARGE SCALE GENOMIC DNA]</scope>
    <source>
        <strain evidence="2 3">DSM 22130</strain>
    </source>
</reference>
<dbReference type="PANTHER" id="PTHR30543">
    <property type="entry name" value="CHROMATE REDUCTASE"/>
    <property type="match status" value="1"/>
</dbReference>
<evidence type="ECO:0000313" key="2">
    <source>
        <dbReference type="EMBL" id="TBT95958.1"/>
    </source>
</evidence>
<dbReference type="Proteomes" id="UP000291933">
    <property type="component" value="Unassembled WGS sequence"/>
</dbReference>
<comment type="caution">
    <text evidence="2">The sequence shown here is derived from an EMBL/GenBank/DDBJ whole genome shotgun (WGS) entry which is preliminary data.</text>
</comment>
<dbReference type="GO" id="GO:0005829">
    <property type="term" value="C:cytosol"/>
    <property type="evidence" value="ECO:0007669"/>
    <property type="project" value="TreeGrafter"/>
</dbReference>
<sequence>MQVGIVIGSIREGRVGAGVGEWVAQQAATHPGGIDWVVVDLKSFDVPLFEGAYLPMMAGKKYASPAVQAWSGALDACDAFVFVTPEYNHSVPGAFKNAIDSVGPELVGKPVGLVGYGAVGGVRAIEHWRAILSNFSAPTVRAEVNLSLFTDIADGAVKESDLKNKNLADLFNQLVDLARKLSAAS</sequence>
<name>A0A4Q9KN32_PROTD</name>
<dbReference type="OrthoDB" id="9812295at2"/>
<feature type="domain" description="NADPH-dependent FMN reductase-like" evidence="1">
    <location>
        <begin position="1"/>
        <end position="149"/>
    </location>
</feature>
<dbReference type="InterPro" id="IPR005025">
    <property type="entry name" value="FMN_Rdtase-like_dom"/>
</dbReference>
<proteinExistence type="predicted"/>
<dbReference type="EMBL" id="SDMR01000002">
    <property type="protein sequence ID" value="TBT95958.1"/>
    <property type="molecule type" value="Genomic_DNA"/>
</dbReference>
<evidence type="ECO:0000259" key="1">
    <source>
        <dbReference type="Pfam" id="PF03358"/>
    </source>
</evidence>
<dbReference type="AlphaFoldDB" id="A0A4Q9KN32"/>
<keyword evidence="3" id="KW-1185">Reference proteome</keyword>
<dbReference type="SUPFAM" id="SSF52218">
    <property type="entry name" value="Flavoproteins"/>
    <property type="match status" value="1"/>
</dbReference>
<dbReference type="InterPro" id="IPR050712">
    <property type="entry name" value="NAD(P)H-dep_reductase"/>
</dbReference>
<dbReference type="PANTHER" id="PTHR30543:SF21">
    <property type="entry name" value="NAD(P)H-DEPENDENT FMN REDUCTASE LOT6"/>
    <property type="match status" value="1"/>
</dbReference>
<dbReference type="GO" id="GO:0016491">
    <property type="term" value="F:oxidoreductase activity"/>
    <property type="evidence" value="ECO:0007669"/>
    <property type="project" value="InterPro"/>
</dbReference>
<gene>
    <name evidence="2" type="ORF">ET996_03015</name>
</gene>
<dbReference type="RefSeq" id="WP_131171073.1">
    <property type="nucleotide sequence ID" value="NZ_FXTL01000002.1"/>
</dbReference>
<evidence type="ECO:0000313" key="3">
    <source>
        <dbReference type="Proteomes" id="UP000291933"/>
    </source>
</evidence>
<accession>A0A4Q9KN32</accession>
<dbReference type="GO" id="GO:0010181">
    <property type="term" value="F:FMN binding"/>
    <property type="evidence" value="ECO:0007669"/>
    <property type="project" value="TreeGrafter"/>
</dbReference>
<dbReference type="InterPro" id="IPR029039">
    <property type="entry name" value="Flavoprotein-like_sf"/>
</dbReference>
<organism evidence="2 3">
    <name type="scientific">Propioniciclava tarda</name>
    <dbReference type="NCBI Taxonomy" id="433330"/>
    <lineage>
        <taxon>Bacteria</taxon>
        <taxon>Bacillati</taxon>
        <taxon>Actinomycetota</taxon>
        <taxon>Actinomycetes</taxon>
        <taxon>Propionibacteriales</taxon>
        <taxon>Propionibacteriaceae</taxon>
        <taxon>Propioniciclava</taxon>
    </lineage>
</organism>
<dbReference type="Gene3D" id="3.40.50.360">
    <property type="match status" value="1"/>
</dbReference>
<protein>
    <submittedName>
        <fullName evidence="2">NAD(P)H-dependent oxidoreductase</fullName>
    </submittedName>
</protein>
<dbReference type="Pfam" id="PF03358">
    <property type="entry name" value="FMN_red"/>
    <property type="match status" value="1"/>
</dbReference>